<accession>A0A397PJK1</accession>
<protein>
    <submittedName>
        <fullName evidence="2">Uncharacterized protein DUF3644</fullName>
    </submittedName>
</protein>
<keyword evidence="3" id="KW-1185">Reference proteome</keyword>
<dbReference type="EMBL" id="QXDF01000003">
    <property type="protein sequence ID" value="RIA47455.1"/>
    <property type="molecule type" value="Genomic_DNA"/>
</dbReference>
<gene>
    <name evidence="2" type="ORF">BXY53_2535</name>
</gene>
<organism evidence="2 3">
    <name type="scientific">Dichotomicrobium thermohalophilum</name>
    <dbReference type="NCBI Taxonomy" id="933063"/>
    <lineage>
        <taxon>Bacteria</taxon>
        <taxon>Pseudomonadati</taxon>
        <taxon>Pseudomonadota</taxon>
        <taxon>Alphaproteobacteria</taxon>
        <taxon>Hyphomicrobiales</taxon>
        <taxon>Hyphomicrobiaceae</taxon>
        <taxon>Dichotomicrobium</taxon>
    </lineage>
</organism>
<dbReference type="InterPro" id="IPR022104">
    <property type="entry name" value="DUF3644"/>
</dbReference>
<comment type="caution">
    <text evidence="2">The sequence shown here is derived from an EMBL/GenBank/DDBJ whole genome shotgun (WGS) entry which is preliminary data.</text>
</comment>
<evidence type="ECO:0000313" key="3">
    <source>
        <dbReference type="Proteomes" id="UP000266273"/>
    </source>
</evidence>
<sequence>MKQDDTIPLASDNTVELFKEKKRSYDPITGLNLFDDERLIRSREAMYVAVQVFNNPSVKFKTETFCVMAIIAWTYLLHEYYVRSNINIVNKQGKTFSLSYMLRRNDCPLRKGVIHNLEDMIEIRDAVEHKLFARADKKFFPLFQACCLNFDNSIRELFGESCSLRNDLDFALQFAKLDIEQISVVQDFDIPSHISSLDSELTGRRSEEEINDLEYRFRVVYTLESAPKSQAHIRFINPNSEEGKEIRHVLVKHKPSDQLYPYKPSHAAALVAERSGRHFSLHLHTKAWKKYRVRPPSGSPNPDQTDPDYCTYNSLYKSYSYSDAWIDFLVAEIATDSGYNQLKNFTESN</sequence>
<feature type="domain" description="DUF3644" evidence="1">
    <location>
        <begin position="38"/>
        <end position="197"/>
    </location>
</feature>
<name>A0A397PJK1_9HYPH</name>
<dbReference type="Proteomes" id="UP000266273">
    <property type="component" value="Unassembled WGS sequence"/>
</dbReference>
<dbReference type="AlphaFoldDB" id="A0A397PJK1"/>
<evidence type="ECO:0000259" key="1">
    <source>
        <dbReference type="Pfam" id="PF12358"/>
    </source>
</evidence>
<dbReference type="Pfam" id="PF12358">
    <property type="entry name" value="DUF3644"/>
    <property type="match status" value="1"/>
</dbReference>
<evidence type="ECO:0000313" key="2">
    <source>
        <dbReference type="EMBL" id="RIA47455.1"/>
    </source>
</evidence>
<reference evidence="2 3" key="1">
    <citation type="submission" date="2018-08" db="EMBL/GenBank/DDBJ databases">
        <title>Genomic Encyclopedia of Archaeal and Bacterial Type Strains, Phase II (KMG-II): from individual species to whole genera.</title>
        <authorList>
            <person name="Goeker M."/>
        </authorList>
    </citation>
    <scope>NUCLEOTIDE SEQUENCE [LARGE SCALE GENOMIC DNA]</scope>
    <source>
        <strain evidence="2 3">DSM 5002</strain>
    </source>
</reference>
<proteinExistence type="predicted"/>